<accession>A0A543PUA2</accession>
<protein>
    <submittedName>
        <fullName evidence="1">DUF3000 family protein</fullName>
    </submittedName>
</protein>
<name>A0A543PUA2_9MICO</name>
<dbReference type="EMBL" id="VFQF01000001">
    <property type="protein sequence ID" value="TQN47649.1"/>
    <property type="molecule type" value="Genomic_DNA"/>
</dbReference>
<comment type="caution">
    <text evidence="1">The sequence shown here is derived from an EMBL/GenBank/DDBJ whole genome shotgun (WGS) entry which is preliminary data.</text>
</comment>
<evidence type="ECO:0000313" key="1">
    <source>
        <dbReference type="EMBL" id="TQN47649.1"/>
    </source>
</evidence>
<reference evidence="1 2" key="1">
    <citation type="submission" date="2019-06" db="EMBL/GenBank/DDBJ databases">
        <title>Sequencing the genomes of 1000 actinobacteria strains.</title>
        <authorList>
            <person name="Klenk H.-P."/>
        </authorList>
    </citation>
    <scope>NUCLEOTIDE SEQUENCE [LARGE SCALE GENOMIC DNA]</scope>
    <source>
        <strain evidence="1 2">DSM 21776</strain>
    </source>
</reference>
<dbReference type="OrthoDB" id="3210980at2"/>
<dbReference type="InterPro" id="IPR021555">
    <property type="entry name" value="DUF3000"/>
</dbReference>
<dbReference type="AlphaFoldDB" id="A0A543PUA2"/>
<organism evidence="1 2">
    <name type="scientific">Humibacillus xanthopallidus</name>
    <dbReference type="NCBI Taxonomy" id="412689"/>
    <lineage>
        <taxon>Bacteria</taxon>
        <taxon>Bacillati</taxon>
        <taxon>Actinomycetota</taxon>
        <taxon>Actinomycetes</taxon>
        <taxon>Micrococcales</taxon>
        <taxon>Intrasporangiaceae</taxon>
        <taxon>Humibacillus</taxon>
    </lineage>
</organism>
<dbReference type="Pfam" id="PF11452">
    <property type="entry name" value="DUF3000"/>
    <property type="match status" value="1"/>
</dbReference>
<dbReference type="Proteomes" id="UP000320085">
    <property type="component" value="Unassembled WGS sequence"/>
</dbReference>
<dbReference type="RefSeq" id="WP_141820026.1">
    <property type="nucleotide sequence ID" value="NZ_BAAAQC010000005.1"/>
</dbReference>
<sequence>MHTRTLPGNHGAVFARTLSALRDVRVRSEVRLTEVPAPTRIAPYAAALTADVIDVSDPEADLATGRFVVLHDPSAPETWDGQWRIVTFARAELEPELAGDPMLGAVGWSWLTESVSSRDLTWTAEAGTVTRVVSESFAGLADREASVEMEIRASWTPVEGDVVDHLRAWADMLCTIAGIPPLPDGVVPLPGQRR</sequence>
<gene>
    <name evidence="1" type="ORF">FHX52_0752</name>
</gene>
<proteinExistence type="predicted"/>
<evidence type="ECO:0000313" key="2">
    <source>
        <dbReference type="Proteomes" id="UP000320085"/>
    </source>
</evidence>